<reference evidence="1 2" key="1">
    <citation type="submission" date="2017-10" db="EMBL/GenBank/DDBJ databases">
        <title>Complete genome sequence of Paracoccus yeei TT13 isolated from human skin.</title>
        <authorList>
            <person name="Lee K."/>
            <person name="Lim J.Y."/>
            <person name="Hwang I."/>
        </authorList>
    </citation>
    <scope>NUCLEOTIDE SEQUENCE [LARGE SCALE GENOMIC DNA]</scope>
    <source>
        <strain evidence="1 2">TT13</strain>
    </source>
</reference>
<dbReference type="AlphaFoldDB" id="A0A2D2C0Z8"/>
<organism evidence="1 2">
    <name type="scientific">Paracoccus yeei</name>
    <dbReference type="NCBI Taxonomy" id="147645"/>
    <lineage>
        <taxon>Bacteria</taxon>
        <taxon>Pseudomonadati</taxon>
        <taxon>Pseudomonadota</taxon>
        <taxon>Alphaproteobacteria</taxon>
        <taxon>Rhodobacterales</taxon>
        <taxon>Paracoccaceae</taxon>
        <taxon>Paracoccus</taxon>
    </lineage>
</organism>
<dbReference type="EMBL" id="CP024422">
    <property type="protein sequence ID" value="ATQ56190.1"/>
    <property type="molecule type" value="Genomic_DNA"/>
</dbReference>
<dbReference type="Proteomes" id="UP000229314">
    <property type="component" value="Chromosome"/>
</dbReference>
<accession>A0A2D2C0Z8</accession>
<protein>
    <submittedName>
        <fullName evidence="1">Uncharacterized protein</fullName>
    </submittedName>
</protein>
<evidence type="ECO:0000313" key="2">
    <source>
        <dbReference type="Proteomes" id="UP000229314"/>
    </source>
</evidence>
<evidence type="ECO:0000313" key="1">
    <source>
        <dbReference type="EMBL" id="ATQ56190.1"/>
    </source>
</evidence>
<sequence length="178" mass="19682">MKDLAAMAPVDESISAIEARCRRAGLDIGNAEAREKHMRDMRAPWHGCAAGRAMALIEERERERADLWAAIQHIRMAWSNYARACGLPPRSAQCLRILLPVGAVQADAASPAPDMRTDDERRDDAQRAWRQAELLVGRYGRATAGITLRCVLDDTPCENATAMVLALQNVSDYLRGAR</sequence>
<name>A0A2D2C0Z8_9RHOB</name>
<proteinExistence type="predicted"/>
<gene>
    <name evidence="1" type="ORF">PYTT13_10475</name>
</gene>